<reference evidence="2 3" key="1">
    <citation type="journal article" date="2024" name="Commun. Biol.">
        <title>Comparative genomic analysis of thermophilic fungi reveals convergent evolutionary adaptations and gene losses.</title>
        <authorList>
            <person name="Steindorff A.S."/>
            <person name="Aguilar-Pontes M.V."/>
            <person name="Robinson A.J."/>
            <person name="Andreopoulos B."/>
            <person name="LaButti K."/>
            <person name="Kuo A."/>
            <person name="Mondo S."/>
            <person name="Riley R."/>
            <person name="Otillar R."/>
            <person name="Haridas S."/>
            <person name="Lipzen A."/>
            <person name="Grimwood J."/>
            <person name="Schmutz J."/>
            <person name="Clum A."/>
            <person name="Reid I.D."/>
            <person name="Moisan M.C."/>
            <person name="Butler G."/>
            <person name="Nguyen T.T.M."/>
            <person name="Dewar K."/>
            <person name="Conant G."/>
            <person name="Drula E."/>
            <person name="Henrissat B."/>
            <person name="Hansel C."/>
            <person name="Singer S."/>
            <person name="Hutchinson M.I."/>
            <person name="de Vries R.P."/>
            <person name="Natvig D.O."/>
            <person name="Powell A.J."/>
            <person name="Tsang A."/>
            <person name="Grigoriev I.V."/>
        </authorList>
    </citation>
    <scope>NUCLEOTIDE SEQUENCE [LARGE SCALE GENOMIC DNA]</scope>
    <source>
        <strain evidence="2 3">CBS 494.80</strain>
    </source>
</reference>
<dbReference type="Proteomes" id="UP001595075">
    <property type="component" value="Unassembled WGS sequence"/>
</dbReference>
<organism evidence="2 3">
    <name type="scientific">Oculimacula yallundae</name>
    <dbReference type="NCBI Taxonomy" id="86028"/>
    <lineage>
        <taxon>Eukaryota</taxon>
        <taxon>Fungi</taxon>
        <taxon>Dikarya</taxon>
        <taxon>Ascomycota</taxon>
        <taxon>Pezizomycotina</taxon>
        <taxon>Leotiomycetes</taxon>
        <taxon>Helotiales</taxon>
        <taxon>Ploettnerulaceae</taxon>
        <taxon>Oculimacula</taxon>
    </lineage>
</organism>
<feature type="region of interest" description="Disordered" evidence="1">
    <location>
        <begin position="1"/>
        <end position="63"/>
    </location>
</feature>
<dbReference type="InterPro" id="IPR029063">
    <property type="entry name" value="SAM-dependent_MTases_sf"/>
</dbReference>
<feature type="compositionally biased region" description="Polar residues" evidence="1">
    <location>
        <begin position="11"/>
        <end position="31"/>
    </location>
</feature>
<proteinExistence type="predicted"/>
<feature type="compositionally biased region" description="Acidic residues" evidence="1">
    <location>
        <begin position="33"/>
        <end position="48"/>
    </location>
</feature>
<accession>A0ABR4CQV4</accession>
<protein>
    <recommendedName>
        <fullName evidence="4">S-adenosyl-L-methionine-dependent methyltransferase</fullName>
    </recommendedName>
</protein>
<dbReference type="SUPFAM" id="SSF53335">
    <property type="entry name" value="S-adenosyl-L-methionine-dependent methyltransferases"/>
    <property type="match status" value="1"/>
</dbReference>
<keyword evidence="3" id="KW-1185">Reference proteome</keyword>
<comment type="caution">
    <text evidence="2">The sequence shown here is derived from an EMBL/GenBank/DDBJ whole genome shotgun (WGS) entry which is preliminary data.</text>
</comment>
<gene>
    <name evidence="2" type="ORF">VTL71DRAFT_13001</name>
</gene>
<dbReference type="EMBL" id="JAZHXI010000005">
    <property type="protein sequence ID" value="KAL2071766.1"/>
    <property type="molecule type" value="Genomic_DNA"/>
</dbReference>
<name>A0ABR4CQV4_9HELO</name>
<dbReference type="PANTHER" id="PTHR43591:SF24">
    <property type="entry name" value="2-METHOXY-6-POLYPRENYL-1,4-BENZOQUINOL METHYLASE, MITOCHONDRIAL"/>
    <property type="match status" value="1"/>
</dbReference>
<dbReference type="PANTHER" id="PTHR43591">
    <property type="entry name" value="METHYLTRANSFERASE"/>
    <property type="match status" value="1"/>
</dbReference>
<sequence>MPSPKPDSPVSELQNPPTNLEAPTNVLTTDNPIEAEEAGQDENEDGGYESDQVSTSSTSISSSIRNHTFEDGIRYHRFHDGQYAFPNDENEQNRDDMKHAMTLLLCGQRLHFAPIGESPQRIIDLGTGTGIWAIEMADTYPSAEIIGIDLSPIQPPWVPPNLRFIIDDLEEEWVYPENHFDYVHVRHTLHSIRKPEALMERAMKHLKPGGWVEFQELHYYPHCDDESLNRPYAVREWLEYVRDGVANFGSDLNGVAKLRAKMEAAGYTNIEEQMLRCPIGTWPRNRTLKLAGLYWRTAISDGLMSVAKRPMEKGLGWSVAEIEVFLVEVRKALHDSSFHSYMPLHMLYGQKPLGKTTPIDIDEGVSEA</sequence>
<evidence type="ECO:0000313" key="2">
    <source>
        <dbReference type="EMBL" id="KAL2071766.1"/>
    </source>
</evidence>
<evidence type="ECO:0000313" key="3">
    <source>
        <dbReference type="Proteomes" id="UP001595075"/>
    </source>
</evidence>
<evidence type="ECO:0008006" key="4">
    <source>
        <dbReference type="Google" id="ProtNLM"/>
    </source>
</evidence>
<feature type="compositionally biased region" description="Low complexity" evidence="1">
    <location>
        <begin position="54"/>
        <end position="63"/>
    </location>
</feature>
<dbReference type="Gene3D" id="3.40.50.150">
    <property type="entry name" value="Vaccinia Virus protein VP39"/>
    <property type="match status" value="1"/>
</dbReference>
<evidence type="ECO:0000256" key="1">
    <source>
        <dbReference type="SAM" id="MobiDB-lite"/>
    </source>
</evidence>
<dbReference type="CDD" id="cd02440">
    <property type="entry name" value="AdoMet_MTases"/>
    <property type="match status" value="1"/>
</dbReference>
<dbReference type="Pfam" id="PF13489">
    <property type="entry name" value="Methyltransf_23"/>
    <property type="match status" value="1"/>
</dbReference>